<keyword evidence="2" id="KW-0732">Signal</keyword>
<proteinExistence type="predicted"/>
<reference evidence="3 4" key="1">
    <citation type="submission" date="2019-12" db="EMBL/GenBank/DDBJ databases">
        <title>Deinococcus sp. HMF7620 Genome sequencing and assembly.</title>
        <authorList>
            <person name="Kang H."/>
            <person name="Kim H."/>
            <person name="Joh K."/>
        </authorList>
    </citation>
    <scope>NUCLEOTIDE SEQUENCE [LARGE SCALE GENOMIC DNA]</scope>
    <source>
        <strain evidence="3 4">HMF7620</strain>
    </source>
</reference>
<dbReference type="AlphaFoldDB" id="A0A7C9HRR6"/>
<comment type="caution">
    <text evidence="3">The sequence shown here is derived from an EMBL/GenBank/DDBJ whole genome shotgun (WGS) entry which is preliminary data.</text>
</comment>
<dbReference type="SUPFAM" id="SSF49464">
    <property type="entry name" value="Carboxypeptidase regulatory domain-like"/>
    <property type="match status" value="1"/>
</dbReference>
<evidence type="ECO:0000256" key="1">
    <source>
        <dbReference type="SAM" id="MobiDB-lite"/>
    </source>
</evidence>
<feature type="signal peptide" evidence="2">
    <location>
        <begin position="1"/>
        <end position="24"/>
    </location>
</feature>
<evidence type="ECO:0000313" key="4">
    <source>
        <dbReference type="Proteomes" id="UP000483286"/>
    </source>
</evidence>
<sequence length="290" mass="30530">MFRSLTVTSLLLSLVLGACSTSPAGGGVVPPDPVPLPGDPGPVPNPTPGPDPTPGPNPTPGDPVPPPPGDTSAQGFITGRIVNQYGQPVVNAEVVADNTLAYNSNLITHTGADGRYKISVNGMPTTFKVSAKITLNYPPYNPQVDLVPDGETVVPGNVGGVVNFTLKPGTSQYGNLGMIQVENGAGYFVDLSKVELTVNSVGTLADGSSGVSFKVKPTHLWSWYVINVMYGTYTVTATENGVPLDVRKKFDGGELYEWHSSFTGGFTKDMWAPNPVMNLQLRPHNDDPTP</sequence>
<protein>
    <recommendedName>
        <fullName evidence="5">Carboxypeptidase regulatory-like domain-containing protein</fullName>
    </recommendedName>
</protein>
<evidence type="ECO:0000313" key="3">
    <source>
        <dbReference type="EMBL" id="MVN87092.1"/>
    </source>
</evidence>
<dbReference type="Gene3D" id="2.60.40.1120">
    <property type="entry name" value="Carboxypeptidase-like, regulatory domain"/>
    <property type="match status" value="1"/>
</dbReference>
<feature type="region of interest" description="Disordered" evidence="1">
    <location>
        <begin position="27"/>
        <end position="75"/>
    </location>
</feature>
<evidence type="ECO:0008006" key="5">
    <source>
        <dbReference type="Google" id="ProtNLM"/>
    </source>
</evidence>
<feature type="compositionally biased region" description="Pro residues" evidence="1">
    <location>
        <begin position="30"/>
        <end position="69"/>
    </location>
</feature>
<dbReference type="RefSeq" id="WP_157459148.1">
    <property type="nucleotide sequence ID" value="NZ_WQLB01000011.1"/>
</dbReference>
<organism evidence="3 4">
    <name type="scientific">Deinococcus arboris</name>
    <dbReference type="NCBI Taxonomy" id="2682977"/>
    <lineage>
        <taxon>Bacteria</taxon>
        <taxon>Thermotogati</taxon>
        <taxon>Deinococcota</taxon>
        <taxon>Deinococci</taxon>
        <taxon>Deinococcales</taxon>
        <taxon>Deinococcaceae</taxon>
        <taxon>Deinococcus</taxon>
    </lineage>
</organism>
<dbReference type="PROSITE" id="PS51257">
    <property type="entry name" value="PROKAR_LIPOPROTEIN"/>
    <property type="match status" value="1"/>
</dbReference>
<gene>
    <name evidence="3" type="ORF">GO986_09960</name>
</gene>
<name>A0A7C9HRR6_9DEIO</name>
<evidence type="ECO:0000256" key="2">
    <source>
        <dbReference type="SAM" id="SignalP"/>
    </source>
</evidence>
<feature type="chain" id="PRO_5028816739" description="Carboxypeptidase regulatory-like domain-containing protein" evidence="2">
    <location>
        <begin position="25"/>
        <end position="290"/>
    </location>
</feature>
<dbReference type="EMBL" id="WQLB01000011">
    <property type="protein sequence ID" value="MVN87092.1"/>
    <property type="molecule type" value="Genomic_DNA"/>
</dbReference>
<keyword evidence="4" id="KW-1185">Reference proteome</keyword>
<dbReference type="InterPro" id="IPR008969">
    <property type="entry name" value="CarboxyPept-like_regulatory"/>
</dbReference>
<accession>A0A7C9HRR6</accession>
<dbReference type="Proteomes" id="UP000483286">
    <property type="component" value="Unassembled WGS sequence"/>
</dbReference>